<dbReference type="AlphaFoldDB" id="B6WQ69"/>
<dbReference type="Proteomes" id="UP000003676">
    <property type="component" value="Unassembled WGS sequence"/>
</dbReference>
<dbReference type="EMBL" id="ABXU01000009">
    <property type="protein sequence ID" value="EEB34870.1"/>
    <property type="molecule type" value="Genomic_DNA"/>
</dbReference>
<proteinExistence type="predicted"/>
<evidence type="ECO:0000313" key="2">
    <source>
        <dbReference type="EMBL" id="EEB34870.1"/>
    </source>
</evidence>
<gene>
    <name evidence="2" type="ORF">DESPIG_00193</name>
</gene>
<keyword evidence="1" id="KW-0472">Membrane</keyword>
<keyword evidence="1" id="KW-1133">Transmembrane helix</keyword>
<accession>B6WQ69</accession>
<evidence type="ECO:0000313" key="3">
    <source>
        <dbReference type="Proteomes" id="UP000003676"/>
    </source>
</evidence>
<evidence type="ECO:0000256" key="1">
    <source>
        <dbReference type="SAM" id="Phobius"/>
    </source>
</evidence>
<organism evidence="2 3">
    <name type="scientific">Desulfovibrio piger ATCC 29098</name>
    <dbReference type="NCBI Taxonomy" id="411464"/>
    <lineage>
        <taxon>Bacteria</taxon>
        <taxon>Pseudomonadati</taxon>
        <taxon>Thermodesulfobacteriota</taxon>
        <taxon>Desulfovibrionia</taxon>
        <taxon>Desulfovibrionales</taxon>
        <taxon>Desulfovibrionaceae</taxon>
        <taxon>Desulfovibrio</taxon>
    </lineage>
</organism>
<reference evidence="2 3" key="1">
    <citation type="submission" date="2008-10" db="EMBL/GenBank/DDBJ databases">
        <title>Draft genome sequence of Desulvovibrio piger (ATCC 29098).</title>
        <authorList>
            <person name="Sudarsanam P."/>
            <person name="Ley R."/>
            <person name="Guruge J."/>
            <person name="Turnbaugh P.J."/>
            <person name="Mahowald M."/>
            <person name="Liep D."/>
            <person name="Gordon J."/>
        </authorList>
    </citation>
    <scope>NUCLEOTIDE SEQUENCE [LARGE SCALE GENOMIC DNA]</scope>
    <source>
        <strain evidence="2 3">ATCC 29098</strain>
    </source>
</reference>
<protein>
    <submittedName>
        <fullName evidence="2">Uncharacterized protein</fullName>
    </submittedName>
</protein>
<feature type="transmembrane region" description="Helical" evidence="1">
    <location>
        <begin position="31"/>
        <end position="47"/>
    </location>
</feature>
<sequence>MHPGQEEGNFLFLFNFIKISCAMNGKKFHKWRYYVVLHLFFMFFVAVC</sequence>
<name>B6WQ69_9BACT</name>
<keyword evidence="1" id="KW-0812">Transmembrane</keyword>
<comment type="caution">
    <text evidence="2">The sequence shown here is derived from an EMBL/GenBank/DDBJ whole genome shotgun (WGS) entry which is preliminary data.</text>
</comment>
<reference evidence="2 3" key="2">
    <citation type="submission" date="2008-10" db="EMBL/GenBank/DDBJ databases">
        <authorList>
            <person name="Fulton L."/>
            <person name="Clifton S."/>
            <person name="Fulton B."/>
            <person name="Xu J."/>
            <person name="Minx P."/>
            <person name="Pepin K.H."/>
            <person name="Johnson M."/>
            <person name="Bhonagiri V."/>
            <person name="Nash W.E."/>
            <person name="Mardis E.R."/>
            <person name="Wilson R.K."/>
        </authorList>
    </citation>
    <scope>NUCLEOTIDE SEQUENCE [LARGE SCALE GENOMIC DNA]</scope>
    <source>
        <strain evidence="2 3">ATCC 29098</strain>
    </source>
</reference>
<dbReference type="HOGENOM" id="CLU_3152071_0_0_7"/>